<dbReference type="GO" id="GO:0006526">
    <property type="term" value="P:L-arginine biosynthetic process"/>
    <property type="evidence" value="ECO:0007669"/>
    <property type="project" value="TreeGrafter"/>
</dbReference>
<evidence type="ECO:0000256" key="4">
    <source>
        <dbReference type="ARBA" id="ARBA00022723"/>
    </source>
</evidence>
<dbReference type="EC" id="3.4.13.-" evidence="10"/>
<evidence type="ECO:0000256" key="5">
    <source>
        <dbReference type="ARBA" id="ARBA00022801"/>
    </source>
</evidence>
<evidence type="ECO:0000313" key="10">
    <source>
        <dbReference type="EMBL" id="HIT94678.1"/>
    </source>
</evidence>
<dbReference type="InterPro" id="IPR050072">
    <property type="entry name" value="Peptidase_M20A"/>
</dbReference>
<reference evidence="10" key="2">
    <citation type="journal article" date="2021" name="PeerJ">
        <title>Extensive microbial diversity within the chicken gut microbiome revealed by metagenomics and culture.</title>
        <authorList>
            <person name="Gilroy R."/>
            <person name="Ravi A."/>
            <person name="Getino M."/>
            <person name="Pursley I."/>
            <person name="Horton D.L."/>
            <person name="Alikhan N.F."/>
            <person name="Baker D."/>
            <person name="Gharbi K."/>
            <person name="Hall N."/>
            <person name="Watson M."/>
            <person name="Adriaenssens E.M."/>
            <person name="Foster-Nyarko E."/>
            <person name="Jarju S."/>
            <person name="Secka A."/>
            <person name="Antonio M."/>
            <person name="Oren A."/>
            <person name="Chaudhuri R.R."/>
            <person name="La Ragione R."/>
            <person name="Hildebrand F."/>
            <person name="Pallen M.J."/>
        </authorList>
    </citation>
    <scope>NUCLEOTIDE SEQUENCE</scope>
    <source>
        <strain evidence="10">ChiBcec7-5410</strain>
    </source>
</reference>
<gene>
    <name evidence="10" type="ORF">IAC43_05795</name>
</gene>
<organism evidence="10 11">
    <name type="scientific">Candidatus Faecivivens stercoripullorum</name>
    <dbReference type="NCBI Taxonomy" id="2840805"/>
    <lineage>
        <taxon>Bacteria</taxon>
        <taxon>Bacillati</taxon>
        <taxon>Bacillota</taxon>
        <taxon>Clostridia</taxon>
        <taxon>Eubacteriales</taxon>
        <taxon>Oscillospiraceae</taxon>
        <taxon>Oscillospiraceae incertae sedis</taxon>
        <taxon>Candidatus Faecivivens</taxon>
    </lineage>
</organism>
<dbReference type="GO" id="GO:0008237">
    <property type="term" value="F:metallopeptidase activity"/>
    <property type="evidence" value="ECO:0007669"/>
    <property type="project" value="UniProtKB-KW"/>
</dbReference>
<dbReference type="Pfam" id="PF07687">
    <property type="entry name" value="M20_dimer"/>
    <property type="match status" value="1"/>
</dbReference>
<reference evidence="10" key="1">
    <citation type="submission" date="2020-10" db="EMBL/GenBank/DDBJ databases">
        <authorList>
            <person name="Gilroy R."/>
        </authorList>
    </citation>
    <scope>NUCLEOTIDE SEQUENCE</scope>
    <source>
        <strain evidence="10">ChiBcec7-5410</strain>
    </source>
</reference>
<keyword evidence="7 10" id="KW-0224">Dipeptidase</keyword>
<dbReference type="GO" id="GO:0008777">
    <property type="term" value="F:acetylornithine deacetylase activity"/>
    <property type="evidence" value="ECO:0007669"/>
    <property type="project" value="TreeGrafter"/>
</dbReference>
<dbReference type="GO" id="GO:0008270">
    <property type="term" value="F:zinc ion binding"/>
    <property type="evidence" value="ECO:0007669"/>
    <property type="project" value="InterPro"/>
</dbReference>
<protein>
    <submittedName>
        <fullName evidence="10">Sapep family Mn(2+)-dependent dipeptidase</fullName>
        <ecNumber evidence="10">3.4.13.-</ecNumber>
    </submittedName>
</protein>
<evidence type="ECO:0000256" key="7">
    <source>
        <dbReference type="ARBA" id="ARBA00022997"/>
    </source>
</evidence>
<keyword evidence="4" id="KW-0479">Metal-binding</keyword>
<dbReference type="SUPFAM" id="SSF55031">
    <property type="entry name" value="Bacterial exopeptidase dimerisation domain"/>
    <property type="match status" value="1"/>
</dbReference>
<keyword evidence="5 10" id="KW-0378">Hydrolase</keyword>
<comment type="similarity">
    <text evidence="2">Belongs to the peptidase M20A family.</text>
</comment>
<dbReference type="InterPro" id="IPR010964">
    <property type="entry name" value="M20A_pepV-rel"/>
</dbReference>
<dbReference type="GO" id="GO:0006508">
    <property type="term" value="P:proteolysis"/>
    <property type="evidence" value="ECO:0007669"/>
    <property type="project" value="UniProtKB-KW"/>
</dbReference>
<evidence type="ECO:0000256" key="3">
    <source>
        <dbReference type="ARBA" id="ARBA00022670"/>
    </source>
</evidence>
<dbReference type="InterPro" id="IPR011650">
    <property type="entry name" value="Peptidase_M20_dimer"/>
</dbReference>
<accession>A0A9D1KR44</accession>
<dbReference type="Proteomes" id="UP000824160">
    <property type="component" value="Unassembled WGS sequence"/>
</dbReference>
<dbReference type="InterPro" id="IPR002933">
    <property type="entry name" value="Peptidase_M20"/>
</dbReference>
<proteinExistence type="inferred from homology"/>
<dbReference type="PANTHER" id="PTHR43808">
    <property type="entry name" value="ACETYLORNITHINE DEACETYLASE"/>
    <property type="match status" value="1"/>
</dbReference>
<dbReference type="Gene3D" id="3.30.70.360">
    <property type="match status" value="2"/>
</dbReference>
<dbReference type="Pfam" id="PF01546">
    <property type="entry name" value="Peptidase_M20"/>
    <property type="match status" value="1"/>
</dbReference>
<evidence type="ECO:0000259" key="9">
    <source>
        <dbReference type="Pfam" id="PF07687"/>
    </source>
</evidence>
<keyword evidence="3" id="KW-0645">Protease</keyword>
<evidence type="ECO:0000313" key="11">
    <source>
        <dbReference type="Proteomes" id="UP000824160"/>
    </source>
</evidence>
<dbReference type="Gene3D" id="3.40.630.10">
    <property type="entry name" value="Zn peptidases"/>
    <property type="match status" value="1"/>
</dbReference>
<evidence type="ECO:0000256" key="8">
    <source>
        <dbReference type="ARBA" id="ARBA00023049"/>
    </source>
</evidence>
<dbReference type="GO" id="GO:0016805">
    <property type="term" value="F:dipeptidase activity"/>
    <property type="evidence" value="ECO:0007669"/>
    <property type="project" value="UniProtKB-KW"/>
</dbReference>
<keyword evidence="6" id="KW-0862">Zinc</keyword>
<sequence>MLKEQIASYMESHRQQMIDDISALVRIQSDRGEPAPGAPFGKGPAAALEKAMEICAGKGFTVQNWDGYVCTADMNDKAPQLDILAHLDVVPVSDGWTVTAPFEPKLVGNKLYGRGTADDKGPAVAALYAMMAVKELGIPLAYNCRLILGTDEECGSSDIHHYYQKQPEAPCTFSPDAEFPCINIEKGSIRGFYHASYPESSELPRIVSVTAGTKINVVPNRAEAVVEGFGMDVLQTVAGKVTEDTGVSFAFEGENTVTIHAQGQDGHAAMPEKGNNAITALLTLLTALPAAKSEGFEKLCAFQKLYPHGDWSGLAAGIAMEDAESGALTCSLDIFNLTTTGFEAQTDCRCPICSTDENVTAVLKAGAEAIGLTLDESCKLNAPHYVPADSPFIQTLLSAYEKYTEQKGKPLAIGGGTYTHHLKNGVAFGCEFPGSEDNHMHGNDEFVNIDELVLSAQIFAQVIVDLCAEKD</sequence>
<feature type="domain" description="Peptidase M20 dimerisation" evidence="9">
    <location>
        <begin position="256"/>
        <end position="294"/>
    </location>
</feature>
<evidence type="ECO:0000256" key="6">
    <source>
        <dbReference type="ARBA" id="ARBA00022833"/>
    </source>
</evidence>
<evidence type="ECO:0000256" key="2">
    <source>
        <dbReference type="ARBA" id="ARBA00006247"/>
    </source>
</evidence>
<dbReference type="NCBIfam" id="TIGR01887">
    <property type="entry name" value="dipeptidaselike"/>
    <property type="match status" value="1"/>
</dbReference>
<dbReference type="SUPFAM" id="SSF53187">
    <property type="entry name" value="Zn-dependent exopeptidases"/>
    <property type="match status" value="1"/>
</dbReference>
<name>A0A9D1KR44_9FIRM</name>
<keyword evidence="8" id="KW-0482">Metalloprotease</keyword>
<dbReference type="EMBL" id="DVLW01000159">
    <property type="protein sequence ID" value="HIT94678.1"/>
    <property type="molecule type" value="Genomic_DNA"/>
</dbReference>
<comment type="cofactor">
    <cofactor evidence="1">
        <name>Zn(2+)</name>
        <dbReference type="ChEBI" id="CHEBI:29105"/>
    </cofactor>
</comment>
<dbReference type="PANTHER" id="PTHR43808:SF31">
    <property type="entry name" value="N-ACETYL-L-CITRULLINE DEACETYLASE"/>
    <property type="match status" value="1"/>
</dbReference>
<dbReference type="InterPro" id="IPR036264">
    <property type="entry name" value="Bact_exopeptidase_dim_dom"/>
</dbReference>
<comment type="caution">
    <text evidence="10">The sequence shown here is derived from an EMBL/GenBank/DDBJ whole genome shotgun (WGS) entry which is preliminary data.</text>
</comment>
<dbReference type="AlphaFoldDB" id="A0A9D1KR44"/>
<evidence type="ECO:0000256" key="1">
    <source>
        <dbReference type="ARBA" id="ARBA00001947"/>
    </source>
</evidence>